<keyword evidence="3" id="KW-1185">Reference proteome</keyword>
<sequence length="151" mass="17947">MVNPGTRLRINQGEYQHQVAVFCRPCPTSPFVYCYVELTDSSQVRVPYQHFDFLEADGSLHQGRQLGARLIDYEGLHMDEIARMGAWTHRSYHQDRIIEGYRSHERKMMVKTIKNLNRELKQERSDHETLKKQCRELYKTMVEEDQEGKEE</sequence>
<dbReference type="EMBL" id="CAICTM010004174">
    <property type="protein sequence ID" value="CAB9531882.1"/>
    <property type="molecule type" value="Genomic_DNA"/>
</dbReference>
<keyword evidence="1" id="KW-0175">Coiled coil</keyword>
<dbReference type="AlphaFoldDB" id="A0A9N8HZV4"/>
<evidence type="ECO:0000313" key="2">
    <source>
        <dbReference type="EMBL" id="CAB9531882.1"/>
    </source>
</evidence>
<name>A0A9N8HZV4_9STRA</name>
<reference evidence="2" key="1">
    <citation type="submission" date="2020-06" db="EMBL/GenBank/DDBJ databases">
        <authorList>
            <consortium name="Plant Systems Biology data submission"/>
        </authorList>
    </citation>
    <scope>NUCLEOTIDE SEQUENCE</scope>
    <source>
        <strain evidence="2">D6</strain>
    </source>
</reference>
<proteinExistence type="predicted"/>
<gene>
    <name evidence="2" type="ORF">SEMRO_4176_G353280.1</name>
</gene>
<accession>A0A9N8HZV4</accession>
<protein>
    <submittedName>
        <fullName evidence="2">Uncharacterized protein</fullName>
    </submittedName>
</protein>
<comment type="caution">
    <text evidence="2">The sequence shown here is derived from an EMBL/GenBank/DDBJ whole genome shotgun (WGS) entry which is preliminary data.</text>
</comment>
<feature type="coiled-coil region" evidence="1">
    <location>
        <begin position="106"/>
        <end position="140"/>
    </location>
</feature>
<dbReference type="Proteomes" id="UP001153069">
    <property type="component" value="Unassembled WGS sequence"/>
</dbReference>
<evidence type="ECO:0000256" key="1">
    <source>
        <dbReference type="SAM" id="Coils"/>
    </source>
</evidence>
<evidence type="ECO:0000313" key="3">
    <source>
        <dbReference type="Proteomes" id="UP001153069"/>
    </source>
</evidence>
<organism evidence="2 3">
    <name type="scientific">Seminavis robusta</name>
    <dbReference type="NCBI Taxonomy" id="568900"/>
    <lineage>
        <taxon>Eukaryota</taxon>
        <taxon>Sar</taxon>
        <taxon>Stramenopiles</taxon>
        <taxon>Ochrophyta</taxon>
        <taxon>Bacillariophyta</taxon>
        <taxon>Bacillariophyceae</taxon>
        <taxon>Bacillariophycidae</taxon>
        <taxon>Naviculales</taxon>
        <taxon>Naviculaceae</taxon>
        <taxon>Seminavis</taxon>
    </lineage>
</organism>